<name>A0AAV9IW75_CYACA</name>
<evidence type="ECO:0000313" key="2">
    <source>
        <dbReference type="EMBL" id="KAK4536333.1"/>
    </source>
</evidence>
<reference evidence="2 3" key="1">
    <citation type="submission" date="2022-07" db="EMBL/GenBank/DDBJ databases">
        <title>Genome-wide signatures of adaptation to extreme environments.</title>
        <authorList>
            <person name="Cho C.H."/>
            <person name="Yoon H.S."/>
        </authorList>
    </citation>
    <scope>NUCLEOTIDE SEQUENCE [LARGE SCALE GENOMIC DNA]</scope>
    <source>
        <strain evidence="2 3">DBV 063 E5</strain>
    </source>
</reference>
<protein>
    <recommendedName>
        <fullName evidence="1">MobA-like NTP transferase domain-containing protein</fullName>
    </recommendedName>
</protein>
<dbReference type="Gene3D" id="3.90.550.10">
    <property type="entry name" value="Spore Coat Polysaccharide Biosynthesis Protein SpsA, Chain A"/>
    <property type="match status" value="1"/>
</dbReference>
<gene>
    <name evidence="2" type="ORF">CDCA_CDCA08G2358</name>
</gene>
<evidence type="ECO:0000313" key="3">
    <source>
        <dbReference type="Proteomes" id="UP001301350"/>
    </source>
</evidence>
<dbReference type="EMBL" id="JANCYW010000008">
    <property type="protein sequence ID" value="KAK4536333.1"/>
    <property type="molecule type" value="Genomic_DNA"/>
</dbReference>
<comment type="caution">
    <text evidence="2">The sequence shown here is derived from an EMBL/GenBank/DDBJ whole genome shotgun (WGS) entry which is preliminary data.</text>
</comment>
<dbReference type="InterPro" id="IPR025877">
    <property type="entry name" value="MobA-like_NTP_Trfase"/>
</dbReference>
<keyword evidence="3" id="KW-1185">Reference proteome</keyword>
<dbReference type="GO" id="GO:0016779">
    <property type="term" value="F:nucleotidyltransferase activity"/>
    <property type="evidence" value="ECO:0007669"/>
    <property type="project" value="UniProtKB-ARBA"/>
</dbReference>
<dbReference type="Pfam" id="PF12804">
    <property type="entry name" value="NTP_transf_3"/>
    <property type="match status" value="1"/>
</dbReference>
<evidence type="ECO:0000259" key="1">
    <source>
        <dbReference type="Pfam" id="PF12804"/>
    </source>
</evidence>
<organism evidence="2 3">
    <name type="scientific">Cyanidium caldarium</name>
    <name type="common">Red alga</name>
    <dbReference type="NCBI Taxonomy" id="2771"/>
    <lineage>
        <taxon>Eukaryota</taxon>
        <taxon>Rhodophyta</taxon>
        <taxon>Bangiophyceae</taxon>
        <taxon>Cyanidiales</taxon>
        <taxon>Cyanidiaceae</taxon>
        <taxon>Cyanidium</taxon>
    </lineage>
</organism>
<dbReference type="Proteomes" id="UP001301350">
    <property type="component" value="Unassembled WGS sequence"/>
</dbReference>
<dbReference type="SUPFAM" id="SSF53448">
    <property type="entry name" value="Nucleotide-diphospho-sugar transferases"/>
    <property type="match status" value="1"/>
</dbReference>
<dbReference type="InterPro" id="IPR029044">
    <property type="entry name" value="Nucleotide-diphossugar_trans"/>
</dbReference>
<proteinExistence type="predicted"/>
<sequence length="296" mass="32599">MQPFTAVFLAAGRSSRFGGRIKCLQEVGRHGETLIELSVRQLLDACPELSDLVMVVSESTHGPIHATVGDRFYGLPVSWCFQRTPAWRSKPLGTVDALLAARGHVRGPFVVLNGDSLYGVAALRLVCGHMVTERTPCMPGYKLRDVLPNEGRVNRALVQVDDSGHVSRIVEHYDIHMADVHAGQYTGDELTSMNIFGFVAPHAFELAARKHAAFLHQLERLRRGDGNQMNPPLPRQVACEVATTKEYILSTMLNELLAESAVRVRVLTSSAIRTPLELTNPGDFAFVKSHLDRVGL</sequence>
<feature type="domain" description="MobA-like NTP transferase" evidence="1">
    <location>
        <begin position="6"/>
        <end position="130"/>
    </location>
</feature>
<dbReference type="AlphaFoldDB" id="A0AAV9IW75"/>
<accession>A0AAV9IW75</accession>